<dbReference type="InterPro" id="IPR036866">
    <property type="entry name" value="RibonucZ/Hydroxyglut_hydro"/>
</dbReference>
<dbReference type="SUPFAM" id="SSF56281">
    <property type="entry name" value="Metallo-hydrolase/oxidoreductase"/>
    <property type="match status" value="1"/>
</dbReference>
<comment type="similarity">
    <text evidence="2">Belongs to the UPF0173 family.</text>
</comment>
<dbReference type="SMART" id="SM00849">
    <property type="entry name" value="Lactamase_B"/>
    <property type="match status" value="1"/>
</dbReference>
<dbReference type="HAMAP" id="MF_00457">
    <property type="entry name" value="UPF0173"/>
    <property type="match status" value="1"/>
</dbReference>
<dbReference type="Gene3D" id="3.60.15.10">
    <property type="entry name" value="Ribonuclease Z/Hydroxyacylglutathione hydrolase-like"/>
    <property type="match status" value="1"/>
</dbReference>
<gene>
    <name evidence="4" type="ORF">RJ53_10555</name>
</gene>
<keyword evidence="5" id="KW-1185">Reference proteome</keyword>
<dbReference type="InterPro" id="IPR050114">
    <property type="entry name" value="UPF0173_UPF0282_UlaG_hydrolase"/>
</dbReference>
<dbReference type="RefSeq" id="WP_211531648.1">
    <property type="nucleotide sequence ID" value="NZ_JWHL01000023.1"/>
</dbReference>
<evidence type="ECO:0000256" key="2">
    <source>
        <dbReference type="HAMAP-Rule" id="MF_00457"/>
    </source>
</evidence>
<reference evidence="4" key="1">
    <citation type="submission" date="2014-12" db="EMBL/GenBank/DDBJ databases">
        <authorList>
            <person name="Huang H.-H."/>
            <person name="Chen S.-C."/>
            <person name="Lai M.-C."/>
        </authorList>
    </citation>
    <scope>NUCLEOTIDE SEQUENCE</scope>
    <source>
        <strain evidence="4">K1F9705b</strain>
    </source>
</reference>
<dbReference type="GO" id="GO:0016787">
    <property type="term" value="F:hydrolase activity"/>
    <property type="evidence" value="ECO:0007669"/>
    <property type="project" value="UniProtKB-UniRule"/>
</dbReference>
<dbReference type="AlphaFoldDB" id="A0A8J7WBZ2"/>
<name>A0A8J7WBZ2_9EURY</name>
<evidence type="ECO:0000259" key="3">
    <source>
        <dbReference type="SMART" id="SM00849"/>
    </source>
</evidence>
<dbReference type="Proteomes" id="UP000730161">
    <property type="component" value="Unassembled WGS sequence"/>
</dbReference>
<dbReference type="Pfam" id="PF13483">
    <property type="entry name" value="Lactamase_B_3"/>
    <property type="match status" value="1"/>
</dbReference>
<dbReference type="EMBL" id="JWHL01000023">
    <property type="protein sequence ID" value="MBR1369892.1"/>
    <property type="molecule type" value="Genomic_DNA"/>
</dbReference>
<dbReference type="InterPro" id="IPR001279">
    <property type="entry name" value="Metallo-B-lactamas"/>
</dbReference>
<dbReference type="PANTHER" id="PTHR43546:SF3">
    <property type="entry name" value="UPF0173 METAL-DEPENDENT HYDROLASE MJ1163"/>
    <property type="match status" value="1"/>
</dbReference>
<keyword evidence="1 2" id="KW-0378">Hydrolase</keyword>
<evidence type="ECO:0000256" key="1">
    <source>
        <dbReference type="ARBA" id="ARBA00022801"/>
    </source>
</evidence>
<dbReference type="NCBIfam" id="NF001911">
    <property type="entry name" value="PRK00685.1"/>
    <property type="match status" value="1"/>
</dbReference>
<protein>
    <recommendedName>
        <fullName evidence="2">UPF0173 metal-dependent hydrolase RJ53_10555</fullName>
    </recommendedName>
</protein>
<comment type="caution">
    <text evidence="4">The sequence shown here is derived from an EMBL/GenBank/DDBJ whole genome shotgun (WGS) entry which is preliminary data.</text>
</comment>
<dbReference type="OrthoDB" id="28313at2157"/>
<dbReference type="PANTHER" id="PTHR43546">
    <property type="entry name" value="UPF0173 METAL-DEPENDENT HYDROLASE MJ1163-RELATED"/>
    <property type="match status" value="1"/>
</dbReference>
<sequence length="226" mass="24047">MYLTYLGHSCILCEGTRRVLIDPFIPSGESAPDADIVCVTHAHADHLGQTVSLGKPTVAPNELARYLIGEGVPAEALNIGGGIEIDGVGIVMCPALHSSWLEDAAPGYYGGPASGYLITMDGVTIYHAGDTALFSDMKLIADLYHPDVALLPIGGRFTMGPEEAMIAARFIGAPLVIPIHYNTWDKIAQDPVPFKEAIETTTDMKVAILKPGERIDPSNPKDILPG</sequence>
<organism evidence="4 5">
    <name type="scientific">Methanocalculus chunghsingensis</name>
    <dbReference type="NCBI Taxonomy" id="156457"/>
    <lineage>
        <taxon>Archaea</taxon>
        <taxon>Methanobacteriati</taxon>
        <taxon>Methanobacteriota</taxon>
        <taxon>Stenosarchaea group</taxon>
        <taxon>Methanomicrobia</taxon>
        <taxon>Methanomicrobiales</taxon>
        <taxon>Methanocalculaceae</taxon>
        <taxon>Methanocalculus</taxon>
    </lineage>
</organism>
<dbReference type="InterPro" id="IPR022877">
    <property type="entry name" value="UPF0173"/>
</dbReference>
<evidence type="ECO:0000313" key="5">
    <source>
        <dbReference type="Proteomes" id="UP000730161"/>
    </source>
</evidence>
<feature type="domain" description="Metallo-beta-lactamase" evidence="3">
    <location>
        <begin position="7"/>
        <end position="180"/>
    </location>
</feature>
<evidence type="ECO:0000313" key="4">
    <source>
        <dbReference type="EMBL" id="MBR1369892.1"/>
    </source>
</evidence>
<proteinExistence type="inferred from homology"/>
<accession>A0A8J7WBZ2</accession>